<gene>
    <name evidence="1" type="ORF">KOF27_02940</name>
</gene>
<reference evidence="1" key="1">
    <citation type="submission" date="2021-06" db="EMBL/GenBank/DDBJ databases">
        <title>Emergence of genetically related NDM-1-producing Providencia rettgeri strains in Argentina.</title>
        <authorList>
            <person name="Pasteran F."/>
            <person name="Meo A."/>
            <person name="Gomez S."/>
            <person name="Derdoy L."/>
            <person name="Albronoz E."/>
            <person name="Faccone D."/>
            <person name="Guerriero L."/>
            <person name="Archuby D."/>
            <person name="Tarzia A."/>
            <person name="Lopez M."/>
            <person name="Corso A."/>
        </authorList>
    </citation>
    <scope>NUCLEOTIDE SEQUENCE</scope>
    <source>
        <strain evidence="1">PreM15628</strain>
    </source>
</reference>
<proteinExistence type="predicted"/>
<dbReference type="GO" id="GO:0006260">
    <property type="term" value="P:DNA replication"/>
    <property type="evidence" value="ECO:0007669"/>
    <property type="project" value="InterPro"/>
</dbReference>
<dbReference type="InterPro" id="IPR004615">
    <property type="entry name" value="DNA_pol_III_psi"/>
</dbReference>
<sequence length="167" mass="19343">MTRRDRLLEQMGITQWMVRNPAVLRGERGVRIPASTKLIIITDENLDLNSQLLKDVFLSMNIAQDDVVCVNSEQLGLIPTPIITPCWVLGDEIQPEGSKVMFTSPVLSELSTSYSAKRALWKQIYQYDENFNTKAIWSRNRLLNWEVKPWFSMDWASFLWEPRGKVP</sequence>
<dbReference type="Gene3D" id="3.40.50.10220">
    <property type="entry name" value="DNA polymerase III, psi subunit"/>
    <property type="match status" value="1"/>
</dbReference>
<dbReference type="EMBL" id="CP076405">
    <property type="protein sequence ID" value="QWQ21326.2"/>
    <property type="molecule type" value="Genomic_DNA"/>
</dbReference>
<protein>
    <submittedName>
        <fullName evidence="1">DNA polymerase III subunit psi</fullName>
        <ecNumber evidence="1">2.7.7.7</ecNumber>
    </submittedName>
</protein>
<dbReference type="GO" id="GO:0003887">
    <property type="term" value="F:DNA-directed DNA polymerase activity"/>
    <property type="evidence" value="ECO:0007669"/>
    <property type="project" value="UniProtKB-EC"/>
</dbReference>
<keyword evidence="1" id="KW-0548">Nucleotidyltransferase</keyword>
<dbReference type="EC" id="2.7.7.7" evidence="1"/>
<dbReference type="InterPro" id="IPR036654">
    <property type="entry name" value="DNA_pol_III_psi_sf"/>
</dbReference>
<dbReference type="Proteomes" id="UP000682358">
    <property type="component" value="Chromosome"/>
</dbReference>
<keyword evidence="1" id="KW-0808">Transferase</keyword>
<dbReference type="Pfam" id="PF03603">
    <property type="entry name" value="DNA_III_psi"/>
    <property type="match status" value="1"/>
</dbReference>
<evidence type="ECO:0000313" key="2">
    <source>
        <dbReference type="Proteomes" id="UP000682358"/>
    </source>
</evidence>
<dbReference type="AlphaFoldDB" id="A0AAJ4TIY7"/>
<organism evidence="1 2">
    <name type="scientific">Providencia rettgeri</name>
    <dbReference type="NCBI Taxonomy" id="587"/>
    <lineage>
        <taxon>Bacteria</taxon>
        <taxon>Pseudomonadati</taxon>
        <taxon>Pseudomonadota</taxon>
        <taxon>Gammaproteobacteria</taxon>
        <taxon>Enterobacterales</taxon>
        <taxon>Morganellaceae</taxon>
        <taxon>Providencia</taxon>
    </lineage>
</organism>
<dbReference type="GO" id="GO:0008408">
    <property type="term" value="F:3'-5' exonuclease activity"/>
    <property type="evidence" value="ECO:0007669"/>
    <property type="project" value="InterPro"/>
</dbReference>
<accession>A0AAJ4TIY7</accession>
<name>A0AAJ4TIY7_PRORE</name>
<evidence type="ECO:0000313" key="1">
    <source>
        <dbReference type="EMBL" id="QWQ21326.2"/>
    </source>
</evidence>
<dbReference type="SUPFAM" id="SSF102220">
    <property type="entry name" value="DNA polymerase III psi subunit"/>
    <property type="match status" value="1"/>
</dbReference>